<feature type="transmembrane region" description="Helical" evidence="6">
    <location>
        <begin position="285"/>
        <end position="303"/>
    </location>
</feature>
<feature type="transmembrane region" description="Helical" evidence="6">
    <location>
        <begin position="173"/>
        <end position="194"/>
    </location>
</feature>
<organism evidence="7 8">
    <name type="scientific">Ancylobacter amanitiformis</name>
    <dbReference type="NCBI Taxonomy" id="217069"/>
    <lineage>
        <taxon>Bacteria</taxon>
        <taxon>Pseudomonadati</taxon>
        <taxon>Pseudomonadota</taxon>
        <taxon>Alphaproteobacteria</taxon>
        <taxon>Hyphomicrobiales</taxon>
        <taxon>Xanthobacteraceae</taxon>
        <taxon>Ancylobacter</taxon>
    </lineage>
</organism>
<dbReference type="RefSeq" id="WP_306890760.1">
    <property type="nucleotide sequence ID" value="NZ_JAUSVR010000009.1"/>
</dbReference>
<evidence type="ECO:0000256" key="3">
    <source>
        <dbReference type="ARBA" id="ARBA00022692"/>
    </source>
</evidence>
<keyword evidence="3 6" id="KW-0812">Transmembrane</keyword>
<evidence type="ECO:0000256" key="6">
    <source>
        <dbReference type="SAM" id="Phobius"/>
    </source>
</evidence>
<evidence type="ECO:0000256" key="1">
    <source>
        <dbReference type="ARBA" id="ARBA00004141"/>
    </source>
</evidence>
<keyword evidence="4 6" id="KW-1133">Transmembrane helix</keyword>
<feature type="transmembrane region" description="Helical" evidence="6">
    <location>
        <begin position="84"/>
        <end position="108"/>
    </location>
</feature>
<keyword evidence="8" id="KW-1185">Reference proteome</keyword>
<evidence type="ECO:0000313" key="8">
    <source>
        <dbReference type="Proteomes" id="UP001235094"/>
    </source>
</evidence>
<evidence type="ECO:0000256" key="5">
    <source>
        <dbReference type="ARBA" id="ARBA00023136"/>
    </source>
</evidence>
<evidence type="ECO:0000256" key="2">
    <source>
        <dbReference type="ARBA" id="ARBA00022448"/>
    </source>
</evidence>
<dbReference type="PANTHER" id="PTHR42718:SF9">
    <property type="entry name" value="MAJOR FACILITATOR SUPERFAMILY MULTIDRUG TRANSPORTER MFSC"/>
    <property type="match status" value="1"/>
</dbReference>
<feature type="transmembrane region" description="Helical" evidence="6">
    <location>
        <begin position="12"/>
        <end position="33"/>
    </location>
</feature>
<dbReference type="Gene3D" id="1.20.1250.20">
    <property type="entry name" value="MFS general substrate transporter like domains"/>
    <property type="match status" value="1"/>
</dbReference>
<sequence length="315" mass="34104">MLRRRDTPTERAPIDVVGLILLVVFVSAFQTMIDKGRELDWFSSSFIVWMAITAFVALVTLVIWELTDDNPVLDLSVFRSRNWLVSTLTLGLMFGLFFGNIVLTPLWLQQMMGYTATWAGFATAPMGILAVLTAPLVGRLMARIDPRLIVTYGMTMLAVSFYMRAQLTAQADYMSIALAMFVLGAGVPACLVTLTSLAVSDLPPEKIAGGAGLQNFIRVMAMAVGASLTSTYWENATKQSRANLVAIIDSAVALPAPPGVLAESRLALFSKMVDAQSVMLATNNFYAMASGLILVFAAAVWLAKRPTAPLKQVGH</sequence>
<reference evidence="7 8" key="1">
    <citation type="submission" date="2023-07" db="EMBL/GenBank/DDBJ databases">
        <title>Genomic Encyclopedia of Type Strains, Phase IV (KMG-IV): sequencing the most valuable type-strain genomes for metagenomic binning, comparative biology and taxonomic classification.</title>
        <authorList>
            <person name="Goeker M."/>
        </authorList>
    </citation>
    <scope>NUCLEOTIDE SEQUENCE [LARGE SCALE GENOMIC DNA]</scope>
    <source>
        <strain evidence="7 8">DSM 15561</strain>
    </source>
</reference>
<comment type="subcellular location">
    <subcellularLocation>
        <location evidence="1">Membrane</location>
        <topology evidence="1">Multi-pass membrane protein</topology>
    </subcellularLocation>
</comment>
<dbReference type="PANTHER" id="PTHR42718">
    <property type="entry name" value="MAJOR FACILITATOR SUPERFAMILY MULTIDRUG TRANSPORTER MFSC"/>
    <property type="match status" value="1"/>
</dbReference>
<comment type="caution">
    <text evidence="7">The sequence shown here is derived from an EMBL/GenBank/DDBJ whole genome shotgun (WGS) entry which is preliminary data.</text>
</comment>
<evidence type="ECO:0000313" key="7">
    <source>
        <dbReference type="EMBL" id="MDQ0512087.1"/>
    </source>
</evidence>
<keyword evidence="5 6" id="KW-0472">Membrane</keyword>
<feature type="transmembrane region" description="Helical" evidence="6">
    <location>
        <begin position="149"/>
        <end position="167"/>
    </location>
</feature>
<dbReference type="EMBL" id="JAUSVR010000009">
    <property type="protein sequence ID" value="MDQ0512087.1"/>
    <property type="molecule type" value="Genomic_DNA"/>
</dbReference>
<dbReference type="Pfam" id="PF07690">
    <property type="entry name" value="MFS_1"/>
    <property type="match status" value="1"/>
</dbReference>
<dbReference type="SUPFAM" id="SSF103473">
    <property type="entry name" value="MFS general substrate transporter"/>
    <property type="match status" value="1"/>
</dbReference>
<protein>
    <submittedName>
        <fullName evidence="7">EmrB/QacA subfamily drug resistance transporter</fullName>
    </submittedName>
</protein>
<accession>A0ABU0LTS6</accession>
<name>A0ABU0LTS6_9HYPH</name>
<dbReference type="InterPro" id="IPR011701">
    <property type="entry name" value="MFS"/>
</dbReference>
<proteinExistence type="predicted"/>
<dbReference type="InterPro" id="IPR036259">
    <property type="entry name" value="MFS_trans_sf"/>
</dbReference>
<gene>
    <name evidence="7" type="ORF">QOZ99_002987</name>
</gene>
<evidence type="ECO:0000256" key="4">
    <source>
        <dbReference type="ARBA" id="ARBA00022989"/>
    </source>
</evidence>
<feature type="transmembrane region" description="Helical" evidence="6">
    <location>
        <begin position="114"/>
        <end position="137"/>
    </location>
</feature>
<keyword evidence="2" id="KW-0813">Transport</keyword>
<dbReference type="Proteomes" id="UP001235094">
    <property type="component" value="Unassembled WGS sequence"/>
</dbReference>
<feature type="transmembrane region" description="Helical" evidence="6">
    <location>
        <begin position="45"/>
        <end position="64"/>
    </location>
</feature>